<evidence type="ECO:0000256" key="3">
    <source>
        <dbReference type="ARBA" id="ARBA00022452"/>
    </source>
</evidence>
<gene>
    <name evidence="12" type="ORF">NCTC11621_01919</name>
</gene>
<dbReference type="InterPro" id="IPR000531">
    <property type="entry name" value="Beta-barrel_TonB"/>
</dbReference>
<keyword evidence="2" id="KW-0813">Transport</keyword>
<dbReference type="PANTHER" id="PTHR30069:SF40">
    <property type="entry name" value="TONB-DEPENDENT RECEPTOR NMB0964-RELATED"/>
    <property type="match status" value="1"/>
</dbReference>
<keyword evidence="8" id="KW-0998">Cell outer membrane</keyword>
<comment type="similarity">
    <text evidence="9">Belongs to the TonB-dependent receptor family.</text>
</comment>
<feature type="domain" description="TonB-dependent receptor plug" evidence="11">
    <location>
        <begin position="65"/>
        <end position="160"/>
    </location>
</feature>
<dbReference type="Pfam" id="PF07715">
    <property type="entry name" value="Plug"/>
    <property type="match status" value="1"/>
</dbReference>
<evidence type="ECO:0000256" key="7">
    <source>
        <dbReference type="ARBA" id="ARBA00023136"/>
    </source>
</evidence>
<dbReference type="GO" id="GO:0009279">
    <property type="term" value="C:cell outer membrane"/>
    <property type="evidence" value="ECO:0007669"/>
    <property type="project" value="UniProtKB-SubCell"/>
</dbReference>
<dbReference type="PROSITE" id="PS01156">
    <property type="entry name" value="TONB_DEPENDENT_REC_2"/>
    <property type="match status" value="1"/>
</dbReference>
<dbReference type="SUPFAM" id="SSF56935">
    <property type="entry name" value="Porins"/>
    <property type="match status" value="1"/>
</dbReference>
<evidence type="ECO:0000256" key="9">
    <source>
        <dbReference type="RuleBase" id="RU003357"/>
    </source>
</evidence>
<dbReference type="Pfam" id="PF00593">
    <property type="entry name" value="TonB_dep_Rec_b-barrel"/>
    <property type="match status" value="1"/>
</dbReference>
<evidence type="ECO:0000256" key="8">
    <source>
        <dbReference type="ARBA" id="ARBA00023237"/>
    </source>
</evidence>
<dbReference type="Gene3D" id="2.170.130.10">
    <property type="entry name" value="TonB-dependent receptor, plug domain"/>
    <property type="match status" value="1"/>
</dbReference>
<evidence type="ECO:0000256" key="1">
    <source>
        <dbReference type="ARBA" id="ARBA00004571"/>
    </source>
</evidence>
<evidence type="ECO:0000259" key="10">
    <source>
        <dbReference type="Pfam" id="PF00593"/>
    </source>
</evidence>
<keyword evidence="5" id="KW-0732">Signal</keyword>
<keyword evidence="6 9" id="KW-0798">TonB box</keyword>
<comment type="subcellular location">
    <subcellularLocation>
        <location evidence="1">Cell outer membrane</location>
        <topology evidence="1">Multi-pass membrane protein</topology>
    </subcellularLocation>
</comment>
<keyword evidence="3" id="KW-1134">Transmembrane beta strand</keyword>
<dbReference type="InterPro" id="IPR037066">
    <property type="entry name" value="Plug_dom_sf"/>
</dbReference>
<dbReference type="InterPro" id="IPR039426">
    <property type="entry name" value="TonB-dep_rcpt-like"/>
</dbReference>
<sequence>MKNQRDTYNLKPTAIFLSTLLASNLAYSNNLNNEVILLDEISVQGRNTTVSSDPLSGAPKQNDIVVSKTKLKANSSTLGNALAGELSVHSNQFGGGASAPIIRGQETVRLKILQNGSDVIDMSQLSPDHAIGVDTLLAEQVEIVRGASTLLYATASPAGVINVVDKRIPTKLPEKGYEIDLSTRYNTNSHEKLGTAGITVGLGEHIALRFEGLGRDSNDYHVPYFKSDKVLKYAPDTYNKTKTHMFGLSFIGSKGYIGASYNERAEKYGIPGHNHLHDSCGPHIWGGNAKNTYYLNLYPHLMGDADLTEPHNFHCGSNHVHDSGFSHDQPYGVPHDHSMAGPYVKLKSKRYDIRAELKSPLKYIEKARLNYSSTDYFHDERDGAIPVNLFKAKGYNLRLELFHEPFNGLTGVWGVQYQEQVSSANLPRVPKCSLLYEIVPYGQKPKIQPRCAPKITNEQRKSGWVLPKHELQQVGFFAMEQFRWKDFLFEAGIRTEKQKIAIEYDLAAIADAKGLADGSKCLLAILCNGSNTRKPIRKVNDPDLSPRTERATSYSLSTTWYLAPEYSLMLTYSHNERSPTAMELYHHGRNLATNSFKYGNKDLKKEVSNNTEISLAYTGEKLSYNLGVYYYRFKNRIFSQILRREGNLTQTRYTQSQAKYYGAEGRIDYAITPETTVGIFGDYVRGKLFDLPPTYKPDDLHVNLIATPQPDQDAPRVPPARLGVRASSALTDHLSGTMEYIYVYKQHKVAPRENQTAAHSMLNAGLEYANNLAAVNYQFFIQGNNLLNRRVYSHSSFQSFVPQMGRNFVIGLNVNF</sequence>
<dbReference type="InterPro" id="IPR036942">
    <property type="entry name" value="Beta-barrel_TonB_sf"/>
</dbReference>
<keyword evidence="4" id="KW-0812">Transmembrane</keyword>
<accession>A0A379EWT2</accession>
<dbReference type="AlphaFoldDB" id="A0A379EWT2"/>
<dbReference type="EMBL" id="UGTV01000015">
    <property type="protein sequence ID" value="SUC10840.1"/>
    <property type="molecule type" value="Genomic_DNA"/>
</dbReference>
<dbReference type="PANTHER" id="PTHR30069">
    <property type="entry name" value="TONB-DEPENDENT OUTER MEMBRANE RECEPTOR"/>
    <property type="match status" value="1"/>
</dbReference>
<dbReference type="InterPro" id="IPR010917">
    <property type="entry name" value="TonB_rcpt_CS"/>
</dbReference>
<dbReference type="Proteomes" id="UP000254704">
    <property type="component" value="Unassembled WGS sequence"/>
</dbReference>
<name>A0A379EWT2_9PAST</name>
<evidence type="ECO:0000256" key="4">
    <source>
        <dbReference type="ARBA" id="ARBA00022692"/>
    </source>
</evidence>
<evidence type="ECO:0000256" key="5">
    <source>
        <dbReference type="ARBA" id="ARBA00022729"/>
    </source>
</evidence>
<dbReference type="RefSeq" id="WP_115323355.1">
    <property type="nucleotide sequence ID" value="NZ_UATN01000048.1"/>
</dbReference>
<keyword evidence="7 9" id="KW-0472">Membrane</keyword>
<evidence type="ECO:0000313" key="13">
    <source>
        <dbReference type="Proteomes" id="UP000254704"/>
    </source>
</evidence>
<proteinExistence type="inferred from homology"/>
<dbReference type="GO" id="GO:0044718">
    <property type="term" value="P:siderophore transmembrane transport"/>
    <property type="evidence" value="ECO:0007669"/>
    <property type="project" value="TreeGrafter"/>
</dbReference>
<feature type="domain" description="TonB-dependent receptor-like beta-barrel" evidence="10">
    <location>
        <begin position="343"/>
        <end position="786"/>
    </location>
</feature>
<evidence type="ECO:0000256" key="2">
    <source>
        <dbReference type="ARBA" id="ARBA00022448"/>
    </source>
</evidence>
<reference evidence="12 13" key="1">
    <citation type="submission" date="2018-06" db="EMBL/GenBank/DDBJ databases">
        <authorList>
            <consortium name="Pathogen Informatics"/>
            <person name="Doyle S."/>
        </authorList>
    </citation>
    <scope>NUCLEOTIDE SEQUENCE [LARGE SCALE GENOMIC DNA]</scope>
    <source>
        <strain evidence="12 13">NCTC11621</strain>
    </source>
</reference>
<dbReference type="Gene3D" id="2.40.170.20">
    <property type="entry name" value="TonB-dependent receptor, beta-barrel domain"/>
    <property type="match status" value="1"/>
</dbReference>
<evidence type="ECO:0000256" key="6">
    <source>
        <dbReference type="ARBA" id="ARBA00023077"/>
    </source>
</evidence>
<organism evidence="12 13">
    <name type="scientific">Pasteurella canis</name>
    <dbReference type="NCBI Taxonomy" id="753"/>
    <lineage>
        <taxon>Bacteria</taxon>
        <taxon>Pseudomonadati</taxon>
        <taxon>Pseudomonadota</taxon>
        <taxon>Gammaproteobacteria</taxon>
        <taxon>Pasteurellales</taxon>
        <taxon>Pasteurellaceae</taxon>
        <taxon>Pasteurella</taxon>
    </lineage>
</organism>
<protein>
    <submittedName>
        <fullName evidence="12">TonB-dependent receptor, beta-barrel domain protein</fullName>
    </submittedName>
</protein>
<dbReference type="InterPro" id="IPR012910">
    <property type="entry name" value="Plug_dom"/>
</dbReference>
<dbReference type="GO" id="GO:0015344">
    <property type="term" value="F:siderophore uptake transmembrane transporter activity"/>
    <property type="evidence" value="ECO:0007669"/>
    <property type="project" value="TreeGrafter"/>
</dbReference>
<evidence type="ECO:0000313" key="12">
    <source>
        <dbReference type="EMBL" id="SUC10840.1"/>
    </source>
</evidence>
<keyword evidence="12" id="KW-0675">Receptor</keyword>
<evidence type="ECO:0000259" key="11">
    <source>
        <dbReference type="Pfam" id="PF07715"/>
    </source>
</evidence>